<evidence type="ECO:0000259" key="10">
    <source>
        <dbReference type="Pfam" id="PF02705"/>
    </source>
</evidence>
<dbReference type="GO" id="GO:0046872">
    <property type="term" value="F:metal ion binding"/>
    <property type="evidence" value="ECO:0007669"/>
    <property type="project" value="UniProtKB-KW"/>
</dbReference>
<dbReference type="HOGENOM" id="CLU_294736_0_0_1"/>
<evidence type="ECO:0000256" key="2">
    <source>
        <dbReference type="ARBA" id="ARBA00022487"/>
    </source>
</evidence>
<keyword evidence="3" id="KW-0479">Metal-binding</keyword>
<dbReference type="GO" id="GO:0015079">
    <property type="term" value="F:potassium ion transmembrane transporter activity"/>
    <property type="evidence" value="ECO:0007669"/>
    <property type="project" value="InterPro"/>
</dbReference>
<feature type="transmembrane region" description="Helical" evidence="9">
    <location>
        <begin position="12"/>
        <end position="34"/>
    </location>
</feature>
<feature type="transmembrane region" description="Helical" evidence="9">
    <location>
        <begin position="55"/>
        <end position="77"/>
    </location>
</feature>
<keyword evidence="6" id="KW-0106">Calcium</keyword>
<dbReference type="EC" id="3.1.1.-" evidence="8"/>
<feature type="transmembrane region" description="Helical" evidence="9">
    <location>
        <begin position="242"/>
        <end position="263"/>
    </location>
</feature>
<dbReference type="OrthoDB" id="504708at2759"/>
<proteinExistence type="inferred from homology"/>
<dbReference type="Pfam" id="PF02705">
    <property type="entry name" value="K_trans"/>
    <property type="match status" value="2"/>
</dbReference>
<keyword evidence="7" id="KW-1015">Disulfide bond</keyword>
<feature type="domain" description="K+ potassium transporter integral membrane" evidence="10">
    <location>
        <begin position="126"/>
        <end position="346"/>
    </location>
</feature>
<evidence type="ECO:0000256" key="1">
    <source>
        <dbReference type="ARBA" id="ARBA00006249"/>
    </source>
</evidence>
<sequence length="1028" mass="110287">MPLLSLPANTAQVFSGWALLLLAYQSTGVIYGDIGTSPLYVYSSTFSSEPSHDDLLGALSLIIWAVTLIVTVKYVLIVLSADDEGEGGTFAIYSLLARYCNISKQDPKKMSSYKLERWQTHELRAGLKVVREDIGTDTIVGVSCAILVLLFALQPLGISRLASGFAPVVIVWLLLNFCFGVYNLATYDASVLKAFSPYFAGQFFVRNKTDGWISLGGILLAFTGVEALFADLGAFSQRSIQLSWLCLAYPCLLVAYIGQAAYISENEGAFANPFFESVPPGMFYPSLVISILAAIVASQALITSAFQLLAQVMNTSYFPQIKMIYTSEKFHGQVYIPFANWLMMVGLGIFFDKAGTKTPAVYAEFVRKFQAQQDVHVFLHLRALQVPHVGEADRFEVSGTAQPNCYRMIIRHGYNDHPVNADLGGAVYEQLRAAIVDAPRLGADPSATSEPASAGAEDFDAIDIARTPPKSPVADDDAGDGGWRLAALDAAFATQVVYIVGKEQLRLLRESNSFAKRVVLAVFLWFRDNTRAKVAKMNIPVDKLVEVGFFTSLATMALSMNCSTAALPPPSVFGAEIVSVEASLVQNYSATVKGEYFFGHPTIQANNLAFCNVTVTHTHPGWDDTLLTNIWLPADSWNGRMQAIGGGGMVAGMFPLSYIGMAGAVADGYASVSINGGLPDEDATKWALTSPGNVNLYLLEDFAARSLADGTLIAKSIIDSFYGRPAEYSYWSGCSQGGRQGFMLAQRYPTLYDGIHASAPAINWNEFLMGDLWPQQVLSELSSYPHACELDALTTAAIAACDGLDGVVDGLISDVDNCHFSPYPLIGTPVPCASVNHTVHISAAAAAAADAVWTGTDNTAPWYTPGHAANMTSTNSLAATTCTPNGTCTGSPLRLITDWLSHFVAASPSFPTTNLSRSTYLALYHAATTSPHLSALSTSSPSLAAFRAAGGKLLTYHGTADPIIPLGNTRHHHARAAAANPRLRDFFRYFEAPGVAHCSGGAGPQPEGAFAALVAWVERGEAPEVLEL</sequence>
<feature type="transmembrane region" description="Helical" evidence="9">
    <location>
        <begin position="165"/>
        <end position="185"/>
    </location>
</feature>
<keyword evidence="9" id="KW-0472">Membrane</keyword>
<evidence type="ECO:0000256" key="6">
    <source>
        <dbReference type="ARBA" id="ARBA00022837"/>
    </source>
</evidence>
<keyword evidence="4" id="KW-0732">Signal</keyword>
<evidence type="ECO:0000256" key="9">
    <source>
        <dbReference type="SAM" id="Phobius"/>
    </source>
</evidence>
<feature type="transmembrane region" description="Helical" evidence="9">
    <location>
        <begin position="134"/>
        <end position="153"/>
    </location>
</feature>
<gene>
    <name evidence="11" type="ORF">UCRNP2_7333</name>
</gene>
<dbReference type="PANTHER" id="PTHR30540:SF83">
    <property type="entry name" value="K+ POTASSIUM TRANSPORTER"/>
    <property type="match status" value="1"/>
</dbReference>
<dbReference type="SUPFAM" id="SSF53474">
    <property type="entry name" value="alpha/beta-Hydrolases"/>
    <property type="match status" value="2"/>
</dbReference>
<keyword evidence="9" id="KW-1133">Transmembrane helix</keyword>
<dbReference type="AlphaFoldDB" id="R1GJ11"/>
<evidence type="ECO:0000313" key="12">
    <source>
        <dbReference type="Proteomes" id="UP000013521"/>
    </source>
</evidence>
<keyword evidence="9" id="KW-0812">Transmembrane</keyword>
<evidence type="ECO:0000313" key="11">
    <source>
        <dbReference type="EMBL" id="EOD45939.1"/>
    </source>
</evidence>
<dbReference type="InterPro" id="IPR053951">
    <property type="entry name" value="K_trans_N"/>
</dbReference>
<dbReference type="GO" id="GO:0016020">
    <property type="term" value="C:membrane"/>
    <property type="evidence" value="ECO:0007669"/>
    <property type="project" value="UniProtKB-SubCell"/>
</dbReference>
<dbReference type="InterPro" id="IPR029058">
    <property type="entry name" value="AB_hydrolase_fold"/>
</dbReference>
<dbReference type="Proteomes" id="UP000013521">
    <property type="component" value="Unassembled WGS sequence"/>
</dbReference>
<dbReference type="Pfam" id="PF07519">
    <property type="entry name" value="Tannase"/>
    <property type="match status" value="1"/>
</dbReference>
<evidence type="ECO:0000256" key="7">
    <source>
        <dbReference type="ARBA" id="ARBA00023157"/>
    </source>
</evidence>
<protein>
    <recommendedName>
        <fullName evidence="8">Carboxylic ester hydrolase</fullName>
        <ecNumber evidence="8">3.1.1.-</ecNumber>
    </recommendedName>
</protein>
<name>R1GJ11_BOTPV</name>
<dbReference type="InterPro" id="IPR011118">
    <property type="entry name" value="Tannase/feruloyl_esterase"/>
</dbReference>
<comment type="similarity">
    <text evidence="1 8">Belongs to the tannase family.</text>
</comment>
<organism evidence="11 12">
    <name type="scientific">Botryosphaeria parva (strain UCR-NP2)</name>
    <name type="common">Grapevine canker fungus</name>
    <name type="synonym">Neofusicoccum parvum</name>
    <dbReference type="NCBI Taxonomy" id="1287680"/>
    <lineage>
        <taxon>Eukaryota</taxon>
        <taxon>Fungi</taxon>
        <taxon>Dikarya</taxon>
        <taxon>Ascomycota</taxon>
        <taxon>Pezizomycotina</taxon>
        <taxon>Dothideomycetes</taxon>
        <taxon>Dothideomycetes incertae sedis</taxon>
        <taxon>Botryosphaeriales</taxon>
        <taxon>Botryosphaeriaceae</taxon>
        <taxon>Neofusicoccum</taxon>
    </lineage>
</organism>
<accession>R1GJ11</accession>
<dbReference type="eggNOG" id="ENOG502QPSA">
    <property type="taxonomic scope" value="Eukaryota"/>
</dbReference>
<feature type="transmembrane region" description="Helical" evidence="9">
    <location>
        <begin position="283"/>
        <end position="309"/>
    </location>
</feature>
<dbReference type="Gene3D" id="3.40.50.1820">
    <property type="entry name" value="alpha/beta hydrolase"/>
    <property type="match status" value="1"/>
</dbReference>
<evidence type="ECO:0000256" key="5">
    <source>
        <dbReference type="ARBA" id="ARBA00022801"/>
    </source>
</evidence>
<dbReference type="GO" id="GO:0030600">
    <property type="term" value="F:feruloyl esterase activity"/>
    <property type="evidence" value="ECO:0007669"/>
    <property type="project" value="UniProtKB-ARBA"/>
</dbReference>
<evidence type="ECO:0000256" key="3">
    <source>
        <dbReference type="ARBA" id="ARBA00022723"/>
    </source>
</evidence>
<dbReference type="KEGG" id="npa:UCRNP2_7333"/>
<feature type="domain" description="K+ potassium transporter integral membrane" evidence="10">
    <location>
        <begin position="22"/>
        <end position="103"/>
    </location>
</feature>
<evidence type="ECO:0000256" key="4">
    <source>
        <dbReference type="ARBA" id="ARBA00022729"/>
    </source>
</evidence>
<dbReference type="EMBL" id="KB916520">
    <property type="protein sequence ID" value="EOD45939.1"/>
    <property type="molecule type" value="Genomic_DNA"/>
</dbReference>
<dbReference type="InterPro" id="IPR003855">
    <property type="entry name" value="K+_transporter"/>
</dbReference>
<keyword evidence="5 8" id="KW-0378">Hydrolase</keyword>
<dbReference type="PANTHER" id="PTHR30540">
    <property type="entry name" value="OSMOTIC STRESS POTASSIUM TRANSPORTER"/>
    <property type="match status" value="1"/>
</dbReference>
<keyword evidence="2" id="KW-0719">Serine esterase</keyword>
<feature type="transmembrane region" description="Helical" evidence="9">
    <location>
        <begin position="330"/>
        <end position="351"/>
    </location>
</feature>
<evidence type="ECO:0000256" key="8">
    <source>
        <dbReference type="RuleBase" id="RU361238"/>
    </source>
</evidence>
<reference evidence="12" key="1">
    <citation type="journal article" date="2013" name="Genome Announc.">
        <title>Draft genome sequence of Neofusicoccum parvum isolate UCR-NP2, a fungal vascular pathogen associated with grapevine cankers.</title>
        <authorList>
            <person name="Blanco-Ulate B."/>
            <person name="Rolshausen P."/>
            <person name="Cantu D."/>
        </authorList>
    </citation>
    <scope>NUCLEOTIDE SEQUENCE [LARGE SCALE GENOMIC DNA]</scope>
    <source>
        <strain evidence="12">UCR-NP2</strain>
    </source>
</reference>